<keyword evidence="5" id="KW-0677">Repeat</keyword>
<feature type="compositionally biased region" description="Polar residues" evidence="12">
    <location>
        <begin position="1752"/>
        <end position="1782"/>
    </location>
</feature>
<evidence type="ECO:0000256" key="5">
    <source>
        <dbReference type="ARBA" id="ARBA00022737"/>
    </source>
</evidence>
<feature type="compositionally biased region" description="Basic and acidic residues" evidence="12">
    <location>
        <begin position="404"/>
        <end position="418"/>
    </location>
</feature>
<dbReference type="Pfam" id="PF03936">
    <property type="entry name" value="Terpene_synth_C"/>
    <property type="match status" value="4"/>
</dbReference>
<dbReference type="EC" id="4.2.3.27" evidence="9"/>
<keyword evidence="7" id="KW-0456">Lyase</keyword>
<dbReference type="InterPro" id="IPR001680">
    <property type="entry name" value="WD40_rpt"/>
</dbReference>
<feature type="region of interest" description="Disordered" evidence="12">
    <location>
        <begin position="1745"/>
        <end position="1846"/>
    </location>
</feature>
<evidence type="ECO:0000259" key="13">
    <source>
        <dbReference type="Pfam" id="PF01397"/>
    </source>
</evidence>
<accession>A0A6N2LK83</accession>
<evidence type="ECO:0000313" key="15">
    <source>
        <dbReference type="EMBL" id="VFU40507.1"/>
    </source>
</evidence>
<dbReference type="CDD" id="cd00684">
    <property type="entry name" value="Terpene_cyclase_plant_C1"/>
    <property type="match status" value="3"/>
</dbReference>
<dbReference type="GO" id="GO:0000287">
    <property type="term" value="F:magnesium ion binding"/>
    <property type="evidence" value="ECO:0007669"/>
    <property type="project" value="InterPro"/>
</dbReference>
<feature type="region of interest" description="Disordered" evidence="12">
    <location>
        <begin position="385"/>
        <end position="423"/>
    </location>
</feature>
<organism evidence="15">
    <name type="scientific">Salix viminalis</name>
    <name type="common">Common osier</name>
    <name type="synonym">Basket willow</name>
    <dbReference type="NCBI Taxonomy" id="40686"/>
    <lineage>
        <taxon>Eukaryota</taxon>
        <taxon>Viridiplantae</taxon>
        <taxon>Streptophyta</taxon>
        <taxon>Embryophyta</taxon>
        <taxon>Tracheophyta</taxon>
        <taxon>Spermatophyta</taxon>
        <taxon>Magnoliopsida</taxon>
        <taxon>eudicotyledons</taxon>
        <taxon>Gunneridae</taxon>
        <taxon>Pentapetalae</taxon>
        <taxon>rosids</taxon>
        <taxon>fabids</taxon>
        <taxon>Malpighiales</taxon>
        <taxon>Salicaceae</taxon>
        <taxon>Saliceae</taxon>
        <taxon>Salix</taxon>
    </lineage>
</organism>
<feature type="compositionally biased region" description="Basic and acidic residues" evidence="12">
    <location>
        <begin position="385"/>
        <end position="394"/>
    </location>
</feature>
<feature type="domain" description="Terpene synthase N-terminal" evidence="13">
    <location>
        <begin position="504"/>
        <end position="679"/>
    </location>
</feature>
<dbReference type="GO" id="GO:0034009">
    <property type="term" value="F:isoprene synthase activity"/>
    <property type="evidence" value="ECO:0007669"/>
    <property type="project" value="UniProtKB-EC"/>
</dbReference>
<dbReference type="InterPro" id="IPR001906">
    <property type="entry name" value="Terpene_synth_N"/>
</dbReference>
<evidence type="ECO:0000256" key="2">
    <source>
        <dbReference type="ARBA" id="ARBA00004123"/>
    </source>
</evidence>
<keyword evidence="3 11" id="KW-0853">WD repeat</keyword>
<dbReference type="InterPro" id="IPR044814">
    <property type="entry name" value="Terpene_cyclase_plant_C1"/>
</dbReference>
<dbReference type="GO" id="GO:0016102">
    <property type="term" value="P:diterpenoid biosynthetic process"/>
    <property type="evidence" value="ECO:0007669"/>
    <property type="project" value="InterPro"/>
</dbReference>
<comment type="subcellular location">
    <subcellularLocation>
        <location evidence="2">Nucleus</location>
    </subcellularLocation>
</comment>
<dbReference type="InterPro" id="IPR050148">
    <property type="entry name" value="Terpene_synthase-like"/>
</dbReference>
<proteinExistence type="predicted"/>
<sequence>MLYLYEASHLLVEGESILDDARDFTAKNLEKYVKKCNSSEYLSKLVSHALELPLAWRMLRLEANWFINIYETKTDMEPILLELAKLDFNMVQAIHQEDLKHSARWWKSTGLGQKLDFARDRPMENFLWTVGFIFEPQFSNCRRMLAKVNSLLTTIDDVYDVYGTLDELQLFTDAIVRWDLNFMDQLPHYMKLCFLSVYNSVNEMAYDILKDQGVDILPYLKKAWAGVCKSYLLEAKWYYSGYTPTFQEYLDNAWVSISGPTILVHAYFYVSGQTAEDASHFIEEYPDIIRWSSMIFRLADDLATSSDELKRGDVSKSIQCYMHETEVSEEKARDHIKNLIGNTWKKINDYRFANPRTSQTFIGVAMNLARMAQCMYQYGDGHGAGDLETKDRDTGGTCMKRKQKPSEKGLELQAEKGRKPLKSSGRLLKTRSKPVADWDIRMALAHFASSFCTLPTLASPIRASVGPVSSKNYRSLPPKVRCMVATEASDQIVRRSANYQSSTWEYDFVQSLTSKYKGEPYTARTRKLKAEIRTRLTNASIPLDQLELIDTLQRLGLSYHFVDEIESILKSLFDENHIQNTKTANDLYATALEFRLLRQHGYKVPQEVFNQFKDEQGNFRAWLHDDLKGMLYLYEASHLLVEGESILDDARDFTSENLEKYVKKCNSSEYLSKLVSHALELPLAWRMLRLEANWFINVYETKTDMEPILLELAKLDFNMVQAIHQEDLKHSARWDVNFMDQLSHYMKLCFLSLYNLVNEMAYDILKDQGVDILPHLKKEWAGLCKSYLLEAKWYYSGYTPSFQEYMDNAYVSISAPVSLVQAYFYVSSPTAEEASHFMEEYPDIIRWASIILRLADDLGTSSWAGVCKSYLLEAKWYYSGYTPSLQEYLDNAWVSISAPVSLVHAYFYVSSPTAEEASHFMEEYPDIIRWSSMILRVADDFGTSSVFSQFKDENGSFRAWLHDDVKGMLYLYEASHLLVEGESILDDARDFTAKNLEEYLFRISFKIGEPCLELPLAWRMLRLEAHWFINVYETKTDMEPILLELAKLDFNMVQAIHQEDLKHSARWWKSIGLGEKLDFARDRPMENFLWTVGFIFEPQFSNCRRMLAKVNSLLTTIDDVYDVYGTLDELQLFTDAIVRWDLNFMDQLPHYMNYCTFGYEMAYDILKDQGVDILPYLKKAWAGVCKSYLLEAKWYYSGYTPTFQEYLDNAWVSISGPTILVHAYFYVSSQTEEEASHFIEEYPDIIRWSSMIFRLADDLATSSDELKRGDVSKSIQCYMHETKVSEEKARDHIKNLIGNTWKKINDYRFANRTPNFHWRCNEPCTNGAMHVPCIAFNRRGTLLAAGCTDGSCVIWDFETRGVAKELRDKDCIAAITSICCQYVSSADKSLILWDVASGEKITRITLHHTPLLARLHPGSSTPSLCLTCPLSSAPMIVDFNTGNTTMLPVTVSEVDSGPAPPSRNKPSDGPPYTPTAACFNKFGDLVYVGNSKGEILIIDHKSIQVHAMVPTPAGAVIKNIVFSRDGQYLLTNSNDRTIRIYENLLPLKDGLTALGDLNKTVDEVAGVEKMKAVGSKCLALFREFQDTITKVHWKAPCFSGDGEWLIGGSASKGEHKIYIWDRVGHLVKILEGPKEALIDLAWHPVHPIIVSVSLTGMVYVWAKDHTENWSAFAPDFKELEENEEYVEREDEFDLIPEAEKVKESDINEDDDVDIVTVEKDAFSDSDMSQEELCFLPANPCPDVPEQQDKCVGSSSKLMGSNNSGSPLSEEAGQNGQAMNHASSPLEEDTGGTRMKRKRKPSEKGLELQAEKGRKPMKSSGRLSKTRSKPVADRDISNGIYGDDISD</sequence>
<comment type="cofactor">
    <cofactor evidence="1">
        <name>Mg(2+)</name>
        <dbReference type="ChEBI" id="CHEBI:18420"/>
    </cofactor>
</comment>
<evidence type="ECO:0000256" key="11">
    <source>
        <dbReference type="PROSITE-ProRule" id="PRU00221"/>
    </source>
</evidence>
<feature type="domain" description="Terpene synthase metal-binding" evidence="14">
    <location>
        <begin position="732"/>
        <end position="861"/>
    </location>
</feature>
<dbReference type="PROSITE" id="PS50082">
    <property type="entry name" value="WD_REPEATS_2"/>
    <property type="match status" value="2"/>
</dbReference>
<dbReference type="EMBL" id="CAADRP010001546">
    <property type="protein sequence ID" value="VFU40507.1"/>
    <property type="molecule type" value="Genomic_DNA"/>
</dbReference>
<evidence type="ECO:0000256" key="9">
    <source>
        <dbReference type="ARBA" id="ARBA00066664"/>
    </source>
</evidence>
<dbReference type="SUPFAM" id="SSF50978">
    <property type="entry name" value="WD40 repeat-like"/>
    <property type="match status" value="1"/>
</dbReference>
<keyword evidence="8" id="KW-0539">Nucleus</keyword>
<dbReference type="FunFam" id="1.10.600.10:FF:000007">
    <property type="entry name" value="Isoprene synthase, chloroplastic"/>
    <property type="match status" value="2"/>
</dbReference>
<dbReference type="InterPro" id="IPR005630">
    <property type="entry name" value="Terpene_synthase_metal-bd"/>
</dbReference>
<dbReference type="SMART" id="SM00320">
    <property type="entry name" value="WD40"/>
    <property type="match status" value="6"/>
</dbReference>
<keyword evidence="6" id="KW-0460">Magnesium</keyword>
<dbReference type="InterPro" id="IPR019775">
    <property type="entry name" value="WD40_repeat_CS"/>
</dbReference>
<evidence type="ECO:0000256" key="12">
    <source>
        <dbReference type="SAM" id="MobiDB-lite"/>
    </source>
</evidence>
<dbReference type="InterPro" id="IPR036965">
    <property type="entry name" value="Terpene_synth_N_sf"/>
</dbReference>
<feature type="repeat" description="WD" evidence="11">
    <location>
        <begin position="1517"/>
        <end position="1542"/>
    </location>
</feature>
<feature type="compositionally biased region" description="Basic and acidic residues" evidence="12">
    <location>
        <begin position="1801"/>
        <end position="1813"/>
    </location>
</feature>
<dbReference type="Gene3D" id="1.50.10.130">
    <property type="entry name" value="Terpene synthase, N-terminal domain"/>
    <property type="match status" value="3"/>
</dbReference>
<dbReference type="GO" id="GO:0120251">
    <property type="term" value="P:hydrocarbon biosynthetic process"/>
    <property type="evidence" value="ECO:0007669"/>
    <property type="project" value="UniProtKB-ARBA"/>
</dbReference>
<dbReference type="PANTHER" id="PTHR31225:SF9">
    <property type="entry name" value="TERPENE SYNTHASE 10"/>
    <property type="match status" value="1"/>
</dbReference>
<gene>
    <name evidence="15" type="ORF">SVIM_LOCUS232643</name>
</gene>
<dbReference type="SUPFAM" id="SSF48239">
    <property type="entry name" value="Terpenoid cyclases/Protein prenyltransferases"/>
    <property type="match status" value="3"/>
</dbReference>
<name>A0A6N2LK83_SALVM</name>
<feature type="compositionally biased region" description="Pro residues" evidence="12">
    <location>
        <begin position="1458"/>
        <end position="1471"/>
    </location>
</feature>
<dbReference type="InterPro" id="IPR015943">
    <property type="entry name" value="WD40/YVTN_repeat-like_dom_sf"/>
</dbReference>
<dbReference type="InterPro" id="IPR036322">
    <property type="entry name" value="WD40_repeat_dom_sf"/>
</dbReference>
<feature type="domain" description="Terpene synthase metal-binding" evidence="14">
    <location>
        <begin position="1069"/>
        <end position="1303"/>
    </location>
</feature>
<dbReference type="Gene3D" id="2.130.10.10">
    <property type="entry name" value="YVTN repeat-like/Quinoprotein amine dehydrogenase"/>
    <property type="match status" value="1"/>
</dbReference>
<dbReference type="InterPro" id="IPR008930">
    <property type="entry name" value="Terpenoid_cyclase/PrenylTrfase"/>
</dbReference>
<dbReference type="FunFam" id="2.130.10.10:FF:000649">
    <property type="entry name" value="Compass component swd1"/>
    <property type="match status" value="1"/>
</dbReference>
<evidence type="ECO:0000256" key="4">
    <source>
        <dbReference type="ARBA" id="ARBA00022723"/>
    </source>
</evidence>
<evidence type="ECO:0000256" key="6">
    <source>
        <dbReference type="ARBA" id="ARBA00022842"/>
    </source>
</evidence>
<dbReference type="InterPro" id="IPR034741">
    <property type="entry name" value="Terpene_cyclase-like_1_C"/>
</dbReference>
<evidence type="ECO:0000256" key="10">
    <source>
        <dbReference type="ARBA" id="ARBA00067923"/>
    </source>
</evidence>
<dbReference type="PANTHER" id="PTHR31225">
    <property type="entry name" value="OS04G0344100 PROTEIN-RELATED"/>
    <property type="match status" value="1"/>
</dbReference>
<protein>
    <recommendedName>
        <fullName evidence="10">Isoprene synthase, chloroplastic</fullName>
        <ecNumber evidence="9">4.2.3.27</ecNumber>
    </recommendedName>
</protein>
<feature type="domain" description="Terpene synthase metal-binding" evidence="14">
    <location>
        <begin position="862"/>
        <end position="945"/>
    </location>
</feature>
<dbReference type="PROSITE" id="PS00678">
    <property type="entry name" value="WD_REPEATS_1"/>
    <property type="match status" value="1"/>
</dbReference>
<dbReference type="SFLD" id="SFLDG01019">
    <property type="entry name" value="Terpene_Cyclase_Like_1_C_Termi"/>
    <property type="match status" value="2"/>
</dbReference>
<evidence type="ECO:0000256" key="3">
    <source>
        <dbReference type="ARBA" id="ARBA00022574"/>
    </source>
</evidence>
<dbReference type="GO" id="GO:0005634">
    <property type="term" value="C:nucleus"/>
    <property type="evidence" value="ECO:0007669"/>
    <property type="project" value="UniProtKB-SubCell"/>
</dbReference>
<dbReference type="SFLD" id="SFLDS00005">
    <property type="entry name" value="Isoprenoid_Synthase_Type_I"/>
    <property type="match status" value="2"/>
</dbReference>
<feature type="domain" description="Terpene synthase metal-binding" evidence="14">
    <location>
        <begin position="107"/>
        <end position="346"/>
    </location>
</feature>
<evidence type="ECO:0000256" key="7">
    <source>
        <dbReference type="ARBA" id="ARBA00023239"/>
    </source>
</evidence>
<evidence type="ECO:0000256" key="8">
    <source>
        <dbReference type="ARBA" id="ARBA00023242"/>
    </source>
</evidence>
<dbReference type="Pfam" id="PF00400">
    <property type="entry name" value="WD40"/>
    <property type="match status" value="3"/>
</dbReference>
<keyword evidence="4" id="KW-0479">Metal-binding</keyword>
<dbReference type="SFLD" id="SFLDG01014">
    <property type="entry name" value="Terpene_Cyclase_Like_1_N-term"/>
    <property type="match status" value="1"/>
</dbReference>
<dbReference type="InterPro" id="IPR008949">
    <property type="entry name" value="Isoprenoid_synthase_dom_sf"/>
</dbReference>
<dbReference type="FunFam" id="1.50.10.130:FF:000001">
    <property type="entry name" value="Isoprene synthase, chloroplastic"/>
    <property type="match status" value="1"/>
</dbReference>
<reference evidence="15" key="1">
    <citation type="submission" date="2019-03" db="EMBL/GenBank/DDBJ databases">
        <authorList>
            <person name="Mank J."/>
            <person name="Almeida P."/>
        </authorList>
    </citation>
    <scope>NUCLEOTIDE SEQUENCE</scope>
    <source>
        <strain evidence="15">78183</strain>
    </source>
</reference>
<dbReference type="Pfam" id="PF01397">
    <property type="entry name" value="Terpene_synth"/>
    <property type="match status" value="1"/>
</dbReference>
<evidence type="ECO:0000256" key="1">
    <source>
        <dbReference type="ARBA" id="ARBA00001946"/>
    </source>
</evidence>
<feature type="region of interest" description="Disordered" evidence="12">
    <location>
        <begin position="1452"/>
        <end position="1471"/>
    </location>
</feature>
<feature type="repeat" description="WD" evidence="11">
    <location>
        <begin position="1331"/>
        <end position="1365"/>
    </location>
</feature>
<evidence type="ECO:0000259" key="14">
    <source>
        <dbReference type="Pfam" id="PF03936"/>
    </source>
</evidence>
<dbReference type="Gene3D" id="1.10.600.10">
    <property type="entry name" value="Farnesyl Diphosphate Synthase"/>
    <property type="match status" value="4"/>
</dbReference>
<dbReference type="SUPFAM" id="SSF48576">
    <property type="entry name" value="Terpenoid synthases"/>
    <property type="match status" value="4"/>
</dbReference>